<evidence type="ECO:0000256" key="3">
    <source>
        <dbReference type="ARBA" id="ARBA00022989"/>
    </source>
</evidence>
<feature type="domain" description="EamA" evidence="6">
    <location>
        <begin position="159"/>
        <end position="295"/>
    </location>
</feature>
<dbReference type="EMBL" id="VFBM01000005">
    <property type="protein sequence ID" value="TNX92026.1"/>
    <property type="molecule type" value="Genomic_DNA"/>
</dbReference>
<dbReference type="PANTHER" id="PTHR32322">
    <property type="entry name" value="INNER MEMBRANE TRANSPORTER"/>
    <property type="match status" value="1"/>
</dbReference>
<comment type="caution">
    <text evidence="7">The sequence shown here is derived from an EMBL/GenBank/DDBJ whole genome shotgun (WGS) entry which is preliminary data.</text>
</comment>
<dbReference type="PANTHER" id="PTHR32322:SF14">
    <property type="entry name" value="PROTEIN PAGO"/>
    <property type="match status" value="1"/>
</dbReference>
<evidence type="ECO:0000313" key="8">
    <source>
        <dbReference type="Proteomes" id="UP000314285"/>
    </source>
</evidence>
<comment type="subcellular location">
    <subcellularLocation>
        <location evidence="1">Membrane</location>
        <topology evidence="1">Multi-pass membrane protein</topology>
    </subcellularLocation>
</comment>
<dbReference type="Gene3D" id="1.10.3730.20">
    <property type="match status" value="1"/>
</dbReference>
<keyword evidence="4 5" id="KW-0472">Membrane</keyword>
<evidence type="ECO:0000256" key="2">
    <source>
        <dbReference type="ARBA" id="ARBA00022692"/>
    </source>
</evidence>
<gene>
    <name evidence="7" type="ORF">FHY67_07640</name>
</gene>
<dbReference type="Proteomes" id="UP000314285">
    <property type="component" value="Unassembled WGS sequence"/>
</dbReference>
<feature type="transmembrane region" description="Helical" evidence="5">
    <location>
        <begin position="131"/>
        <end position="149"/>
    </location>
</feature>
<keyword evidence="3 5" id="KW-1133">Transmembrane helix</keyword>
<dbReference type="InterPro" id="IPR000620">
    <property type="entry name" value="EamA_dom"/>
</dbReference>
<evidence type="ECO:0000256" key="1">
    <source>
        <dbReference type="ARBA" id="ARBA00004141"/>
    </source>
</evidence>
<evidence type="ECO:0000256" key="4">
    <source>
        <dbReference type="ARBA" id="ARBA00023136"/>
    </source>
</evidence>
<proteinExistence type="predicted"/>
<protein>
    <submittedName>
        <fullName evidence="7">EamA family transporter</fullName>
    </submittedName>
</protein>
<evidence type="ECO:0000313" key="7">
    <source>
        <dbReference type="EMBL" id="TNX92026.1"/>
    </source>
</evidence>
<dbReference type="RefSeq" id="WP_005023219.1">
    <property type="nucleotide sequence ID" value="NZ_CP027365.1"/>
</dbReference>
<dbReference type="SUPFAM" id="SSF103481">
    <property type="entry name" value="Multidrug resistance efflux transporter EmrE"/>
    <property type="match status" value="2"/>
</dbReference>
<feature type="domain" description="EamA" evidence="6">
    <location>
        <begin position="21"/>
        <end position="148"/>
    </location>
</feature>
<evidence type="ECO:0000256" key="5">
    <source>
        <dbReference type="SAM" id="Phobius"/>
    </source>
</evidence>
<feature type="transmembrane region" description="Helical" evidence="5">
    <location>
        <begin position="155"/>
        <end position="178"/>
    </location>
</feature>
<name>A0A8H2JZC8_ACIRA</name>
<dbReference type="InterPro" id="IPR037185">
    <property type="entry name" value="EmrE-like"/>
</dbReference>
<reference evidence="7 8" key="1">
    <citation type="submission" date="2019-06" db="EMBL/GenBank/DDBJ databases">
        <title>Genome of Acinetobacter radioresistens APH1, a phenol degrading strain.</title>
        <authorList>
            <person name="Liu Y."/>
        </authorList>
    </citation>
    <scope>NUCLEOTIDE SEQUENCE [LARGE SCALE GENOMIC DNA]</scope>
    <source>
        <strain evidence="7 8">APH1</strain>
    </source>
</reference>
<keyword evidence="2 5" id="KW-0812">Transmembrane</keyword>
<feature type="transmembrane region" description="Helical" evidence="5">
    <location>
        <begin position="190"/>
        <end position="210"/>
    </location>
</feature>
<feature type="transmembrane region" description="Helical" evidence="5">
    <location>
        <begin position="252"/>
        <end position="270"/>
    </location>
</feature>
<feature type="transmembrane region" description="Helical" evidence="5">
    <location>
        <begin position="44"/>
        <end position="65"/>
    </location>
</feature>
<dbReference type="Pfam" id="PF00892">
    <property type="entry name" value="EamA"/>
    <property type="match status" value="2"/>
</dbReference>
<feature type="transmembrane region" description="Helical" evidence="5">
    <location>
        <begin position="103"/>
        <end position="124"/>
    </location>
</feature>
<sequence length="308" mass="33560">MSSTASGTPSASLLFTSSVYALLVLIWATTPLAIVWSVEEVHPMWVLIIRYFGASILAFLILKLMRAPLPFDQMAMKSYLAGSLNLIGAQLFIYLAANYLTSGLMALIFGFSPLVAGLIGHVILKTQKLVALQWLGMAIAVAGLSFVFADQAETQVNPIGVVLMFISMVSYISSIFWVKQINAPLAPMSQATGSLLVSALASLLLVPFIYEHIPTAIPGTKTIIGFLFTMVMSSIVAMLCYFWLIKRLNASTVSLSNVITPVLALMLGATLNNEQIGSHAFAGVSVVMFGIVLYFWKDWHSQYRAKKY</sequence>
<feature type="transmembrane region" description="Helical" evidence="5">
    <location>
        <begin position="276"/>
        <end position="296"/>
    </location>
</feature>
<organism evidence="7 8">
    <name type="scientific">Acinetobacter radioresistens</name>
    <dbReference type="NCBI Taxonomy" id="40216"/>
    <lineage>
        <taxon>Bacteria</taxon>
        <taxon>Pseudomonadati</taxon>
        <taxon>Pseudomonadota</taxon>
        <taxon>Gammaproteobacteria</taxon>
        <taxon>Moraxellales</taxon>
        <taxon>Moraxellaceae</taxon>
        <taxon>Acinetobacter</taxon>
    </lineage>
</organism>
<evidence type="ECO:0000259" key="6">
    <source>
        <dbReference type="Pfam" id="PF00892"/>
    </source>
</evidence>
<dbReference type="AlphaFoldDB" id="A0A8H2JZC8"/>
<feature type="transmembrane region" description="Helical" evidence="5">
    <location>
        <begin position="222"/>
        <end position="245"/>
    </location>
</feature>
<accession>A0A8H2JZC8</accession>
<dbReference type="InterPro" id="IPR050638">
    <property type="entry name" value="AA-Vitamin_Transporters"/>
</dbReference>
<feature type="transmembrane region" description="Helical" evidence="5">
    <location>
        <begin position="12"/>
        <end position="38"/>
    </location>
</feature>
<feature type="transmembrane region" description="Helical" evidence="5">
    <location>
        <begin position="77"/>
        <end position="97"/>
    </location>
</feature>
<dbReference type="GO" id="GO:0016020">
    <property type="term" value="C:membrane"/>
    <property type="evidence" value="ECO:0007669"/>
    <property type="project" value="UniProtKB-SubCell"/>
</dbReference>